<accession>A0A386HT79</accession>
<keyword evidence="2 4" id="KW-0808">Transferase</keyword>
<dbReference type="Proteomes" id="UP000266118">
    <property type="component" value="Chromosome"/>
</dbReference>
<evidence type="ECO:0000313" key="5">
    <source>
        <dbReference type="Proteomes" id="UP000266118"/>
    </source>
</evidence>
<dbReference type="SUPFAM" id="SSF53756">
    <property type="entry name" value="UDP-Glycosyltransferase/glycogen phosphorylase"/>
    <property type="match status" value="1"/>
</dbReference>
<feature type="domain" description="Glycosyltransferase subfamily 4-like N-terminal" evidence="3">
    <location>
        <begin position="14"/>
        <end position="172"/>
    </location>
</feature>
<dbReference type="Pfam" id="PF13439">
    <property type="entry name" value="Glyco_transf_4"/>
    <property type="match status" value="1"/>
</dbReference>
<dbReference type="GO" id="GO:0016757">
    <property type="term" value="F:glycosyltransferase activity"/>
    <property type="evidence" value="ECO:0007669"/>
    <property type="project" value="UniProtKB-KW"/>
</dbReference>
<dbReference type="AlphaFoldDB" id="A0A386HT79"/>
<dbReference type="Pfam" id="PF13692">
    <property type="entry name" value="Glyco_trans_1_4"/>
    <property type="match status" value="1"/>
</dbReference>
<evidence type="ECO:0000259" key="3">
    <source>
        <dbReference type="Pfam" id="PF13439"/>
    </source>
</evidence>
<dbReference type="InterPro" id="IPR028098">
    <property type="entry name" value="Glyco_trans_4-like_N"/>
</dbReference>
<organism evidence="4 5">
    <name type="scientific">Arachidicoccus soli</name>
    <dbReference type="NCBI Taxonomy" id="2341117"/>
    <lineage>
        <taxon>Bacteria</taxon>
        <taxon>Pseudomonadati</taxon>
        <taxon>Bacteroidota</taxon>
        <taxon>Chitinophagia</taxon>
        <taxon>Chitinophagales</taxon>
        <taxon>Chitinophagaceae</taxon>
        <taxon>Arachidicoccus</taxon>
    </lineage>
</organism>
<dbReference type="OrthoDB" id="9771846at2"/>
<dbReference type="RefSeq" id="WP_119990033.1">
    <property type="nucleotide sequence ID" value="NZ_CP032489.1"/>
</dbReference>
<dbReference type="EMBL" id="CP032489">
    <property type="protein sequence ID" value="AYD48869.1"/>
    <property type="molecule type" value="Genomic_DNA"/>
</dbReference>
<evidence type="ECO:0000313" key="4">
    <source>
        <dbReference type="EMBL" id="AYD48869.1"/>
    </source>
</evidence>
<dbReference type="PANTHER" id="PTHR12526:SF510">
    <property type="entry name" value="D-INOSITOL 3-PHOSPHATE GLYCOSYLTRANSFERASE"/>
    <property type="match status" value="1"/>
</dbReference>
<reference evidence="4 5" key="1">
    <citation type="submission" date="2018-09" db="EMBL/GenBank/DDBJ databases">
        <title>Arachidicoccus sp. nov., a bacterium isolated from soil.</title>
        <authorList>
            <person name="Weon H.-Y."/>
            <person name="Kwon S.-W."/>
            <person name="Lee S.A."/>
        </authorList>
    </citation>
    <scope>NUCLEOTIDE SEQUENCE [LARGE SCALE GENOMIC DNA]</scope>
    <source>
        <strain evidence="4 5">KIS59-12</strain>
    </source>
</reference>
<dbReference type="Gene3D" id="3.40.50.2000">
    <property type="entry name" value="Glycogen Phosphorylase B"/>
    <property type="match status" value="2"/>
</dbReference>
<keyword evidence="5" id="KW-1185">Reference proteome</keyword>
<evidence type="ECO:0000256" key="1">
    <source>
        <dbReference type="ARBA" id="ARBA00022676"/>
    </source>
</evidence>
<protein>
    <submittedName>
        <fullName evidence="4">Glycosyltransferase</fullName>
    </submittedName>
</protein>
<sequence length="378" mass="43035">MKIVIIGPAHPLRGGLASFNERLTRQFLQEGHDVSIYTFSLQYPGFLFPGTTQFSSEPKPEDLKIKVCINSVNPLNWLKIGSELKKYKADIIVVRYWLPFMGACLGTILRKVKKNKHTRIICIADNVLPHEKRPGDKQLTKYFLKPVDAFVTMSDKVLKDLRSFTQKPAKLVTHPLYDGFGVSIPKEEARKHLGLTNEPIILFFGFIRKYKGLDILLRAMEILVNKSKSENIILPKLLIAGEFYEDKEIYSSLIKELGIEDNVILRTDFIADSEVRYYLSAADFVIQPYRNATQSGVTPLAYHFEKPMLVTDVGGLPDMVPDKKCGVVVPPDENAIAGGIERLYQLGEDYFLPFLQEEKKKYSWEILTQTIFSLANKK</sequence>
<evidence type="ECO:0000256" key="2">
    <source>
        <dbReference type="ARBA" id="ARBA00022679"/>
    </source>
</evidence>
<dbReference type="KEGG" id="ark:D6B99_15385"/>
<proteinExistence type="predicted"/>
<dbReference type="PANTHER" id="PTHR12526">
    <property type="entry name" value="GLYCOSYLTRANSFERASE"/>
    <property type="match status" value="1"/>
</dbReference>
<keyword evidence="1" id="KW-0328">Glycosyltransferase</keyword>
<name>A0A386HT79_9BACT</name>
<gene>
    <name evidence="4" type="ORF">D6B99_15385</name>
</gene>